<sequence>MIRKTFSILAAVCAASTAGAQDAETESILAEAQGHLHLTCNTIVEQFGQSEDKLLDTVGLMVAVSLNNRGIDFLKLDLTDQETDEIQAEFADQIGDACAEDADQLMAGIVDRVVAELVQFY</sequence>
<evidence type="ECO:0000313" key="3">
    <source>
        <dbReference type="Proteomes" id="UP000199379"/>
    </source>
</evidence>
<dbReference type="EMBL" id="FNYD01000013">
    <property type="protein sequence ID" value="SEK04680.1"/>
    <property type="molecule type" value="Genomic_DNA"/>
</dbReference>
<evidence type="ECO:0008006" key="4">
    <source>
        <dbReference type="Google" id="ProtNLM"/>
    </source>
</evidence>
<dbReference type="OrthoDB" id="7708466at2"/>
<keyword evidence="3" id="KW-1185">Reference proteome</keyword>
<keyword evidence="1" id="KW-0732">Signal</keyword>
<proteinExistence type="predicted"/>
<organism evidence="2 3">
    <name type="scientific">Cribrihabitans marinus</name>
    <dbReference type="NCBI Taxonomy" id="1227549"/>
    <lineage>
        <taxon>Bacteria</taxon>
        <taxon>Pseudomonadati</taxon>
        <taxon>Pseudomonadota</taxon>
        <taxon>Alphaproteobacteria</taxon>
        <taxon>Rhodobacterales</taxon>
        <taxon>Paracoccaceae</taxon>
        <taxon>Cribrihabitans</taxon>
    </lineage>
</organism>
<feature type="chain" id="PRO_5011760265" description="YmgD protein" evidence="1">
    <location>
        <begin position="21"/>
        <end position="121"/>
    </location>
</feature>
<dbReference type="RefSeq" id="WP_092370764.1">
    <property type="nucleotide sequence ID" value="NZ_BMGV01000012.1"/>
</dbReference>
<reference evidence="2 3" key="1">
    <citation type="submission" date="2016-10" db="EMBL/GenBank/DDBJ databases">
        <authorList>
            <person name="de Groot N.N."/>
        </authorList>
    </citation>
    <scope>NUCLEOTIDE SEQUENCE [LARGE SCALE GENOMIC DNA]</scope>
    <source>
        <strain evidence="2 3">DSM 29340</strain>
    </source>
</reference>
<evidence type="ECO:0000256" key="1">
    <source>
        <dbReference type="SAM" id="SignalP"/>
    </source>
</evidence>
<gene>
    <name evidence="2" type="ORF">SAMN05444007_11369</name>
</gene>
<feature type="signal peptide" evidence="1">
    <location>
        <begin position="1"/>
        <end position="20"/>
    </location>
</feature>
<accession>A0A1H7DZC7</accession>
<dbReference type="Proteomes" id="UP000199379">
    <property type="component" value="Unassembled WGS sequence"/>
</dbReference>
<evidence type="ECO:0000313" key="2">
    <source>
        <dbReference type="EMBL" id="SEK04680.1"/>
    </source>
</evidence>
<protein>
    <recommendedName>
        <fullName evidence="4">YmgD protein</fullName>
    </recommendedName>
</protein>
<name>A0A1H7DZC7_9RHOB</name>
<dbReference type="STRING" id="1227549.SAMN05444007_11369"/>
<dbReference type="AlphaFoldDB" id="A0A1H7DZC7"/>